<dbReference type="EMBL" id="MU273596">
    <property type="protein sequence ID" value="KAI0031019.1"/>
    <property type="molecule type" value="Genomic_DNA"/>
</dbReference>
<reference evidence="1" key="2">
    <citation type="journal article" date="2022" name="New Phytol.">
        <title>Evolutionary transition to the ectomycorrhizal habit in the genomes of a hyperdiverse lineage of mushroom-forming fungi.</title>
        <authorList>
            <person name="Looney B."/>
            <person name="Miyauchi S."/>
            <person name="Morin E."/>
            <person name="Drula E."/>
            <person name="Courty P.E."/>
            <person name="Kohler A."/>
            <person name="Kuo A."/>
            <person name="LaButti K."/>
            <person name="Pangilinan J."/>
            <person name="Lipzen A."/>
            <person name="Riley R."/>
            <person name="Andreopoulos W."/>
            <person name="He G."/>
            <person name="Johnson J."/>
            <person name="Nolan M."/>
            <person name="Tritt A."/>
            <person name="Barry K.W."/>
            <person name="Grigoriev I.V."/>
            <person name="Nagy L.G."/>
            <person name="Hibbett D."/>
            <person name="Henrissat B."/>
            <person name="Matheny P.B."/>
            <person name="Labbe J."/>
            <person name="Martin F.M."/>
        </authorList>
    </citation>
    <scope>NUCLEOTIDE SEQUENCE</scope>
    <source>
        <strain evidence="1">EC-137</strain>
    </source>
</reference>
<gene>
    <name evidence="1" type="ORF">K488DRAFT_17776</name>
</gene>
<evidence type="ECO:0000313" key="2">
    <source>
        <dbReference type="Proteomes" id="UP000814128"/>
    </source>
</evidence>
<name>A0ACB8QGZ5_9AGAM</name>
<comment type="caution">
    <text evidence="1">The sequence shown here is derived from an EMBL/GenBank/DDBJ whole genome shotgun (WGS) entry which is preliminary data.</text>
</comment>
<organism evidence="1 2">
    <name type="scientific">Vararia minispora EC-137</name>
    <dbReference type="NCBI Taxonomy" id="1314806"/>
    <lineage>
        <taxon>Eukaryota</taxon>
        <taxon>Fungi</taxon>
        <taxon>Dikarya</taxon>
        <taxon>Basidiomycota</taxon>
        <taxon>Agaricomycotina</taxon>
        <taxon>Agaricomycetes</taxon>
        <taxon>Russulales</taxon>
        <taxon>Lachnocladiaceae</taxon>
        <taxon>Vararia</taxon>
    </lineage>
</organism>
<proteinExistence type="predicted"/>
<accession>A0ACB8QGZ5</accession>
<feature type="non-terminal residue" evidence="1">
    <location>
        <position position="1"/>
    </location>
</feature>
<reference evidence="1" key="1">
    <citation type="submission" date="2021-02" db="EMBL/GenBank/DDBJ databases">
        <authorList>
            <consortium name="DOE Joint Genome Institute"/>
            <person name="Ahrendt S."/>
            <person name="Looney B.P."/>
            <person name="Miyauchi S."/>
            <person name="Morin E."/>
            <person name="Drula E."/>
            <person name="Courty P.E."/>
            <person name="Chicoki N."/>
            <person name="Fauchery L."/>
            <person name="Kohler A."/>
            <person name="Kuo A."/>
            <person name="Labutti K."/>
            <person name="Pangilinan J."/>
            <person name="Lipzen A."/>
            <person name="Riley R."/>
            <person name="Andreopoulos W."/>
            <person name="He G."/>
            <person name="Johnson J."/>
            <person name="Barry K.W."/>
            <person name="Grigoriev I.V."/>
            <person name="Nagy L."/>
            <person name="Hibbett D."/>
            <person name="Henrissat B."/>
            <person name="Matheny P.B."/>
            <person name="Labbe J."/>
            <person name="Martin F."/>
        </authorList>
    </citation>
    <scope>NUCLEOTIDE SEQUENCE</scope>
    <source>
        <strain evidence="1">EC-137</strain>
    </source>
</reference>
<feature type="non-terminal residue" evidence="1">
    <location>
        <position position="109"/>
    </location>
</feature>
<protein>
    <submittedName>
        <fullName evidence="1">Uncharacterized protein</fullName>
    </submittedName>
</protein>
<dbReference type="Proteomes" id="UP000814128">
    <property type="component" value="Unassembled WGS sequence"/>
</dbReference>
<sequence length="109" mass="12149">TRFNDPALYEVMRIIPMTIHIHRYTRSHIPDRPTIHVEGVVVGSESTMRMWGKIECIADGDVRWSLFSSREDGESMWQSDGVQLGGLGAAAGVLGMWTGAEHEHMDPLG</sequence>
<evidence type="ECO:0000313" key="1">
    <source>
        <dbReference type="EMBL" id="KAI0031019.1"/>
    </source>
</evidence>
<keyword evidence="2" id="KW-1185">Reference proteome</keyword>